<dbReference type="STRING" id="1236220.SAMN04488112_12331"/>
<keyword evidence="3" id="KW-1133">Transmembrane helix</keyword>
<protein>
    <recommendedName>
        <fullName evidence="4">DUF4349 domain-containing protein</fullName>
    </recommendedName>
</protein>
<sequence>MAGLVVVVGLTGCASEQKLQSTQKGQTQQTQVAETAQEKSARTDKGSTTTAKDSLRKDEAASSAEKRKVMYEANVKMRVKNLKQARKQIDEYIRKKEGYLVDASRNRDGKSVNGQMVYRIPRPSFYPFLGYLEKVAKEIPSQNISGQDVTEEYVDLESRLKAKKAVEKRLLHLMEEAKSTKDLLQVSERLAQVQEEIEQLKGRMNYLDHRTVYATVTIHATQEAPLGSPEETPDTGERMKSSFLQSIGLLKDLFQGSLVTGAALLPPLLVLALFFLPILWLYRRRKRPSGGNGGEEENHSSL</sequence>
<evidence type="ECO:0000256" key="3">
    <source>
        <dbReference type="SAM" id="Phobius"/>
    </source>
</evidence>
<evidence type="ECO:0000259" key="4">
    <source>
        <dbReference type="Pfam" id="PF14257"/>
    </source>
</evidence>
<dbReference type="EMBL" id="FMZA01000023">
    <property type="protein sequence ID" value="SDC94640.1"/>
    <property type="molecule type" value="Genomic_DNA"/>
</dbReference>
<keyword evidence="6" id="KW-1185">Reference proteome</keyword>
<keyword evidence="3" id="KW-0472">Membrane</keyword>
<feature type="transmembrane region" description="Helical" evidence="3">
    <location>
        <begin position="258"/>
        <end position="282"/>
    </location>
</feature>
<gene>
    <name evidence="5" type="ORF">SAMN04488112_12331</name>
</gene>
<feature type="domain" description="DUF4349" evidence="4">
    <location>
        <begin position="67"/>
        <end position="278"/>
    </location>
</feature>
<feature type="compositionally biased region" description="Basic and acidic residues" evidence="2">
    <location>
        <begin position="53"/>
        <end position="63"/>
    </location>
</feature>
<dbReference type="AlphaFoldDB" id="A0A1G6QQH8"/>
<proteinExistence type="predicted"/>
<organism evidence="5 6">
    <name type="scientific">Melghirimyces thermohalophilus</name>
    <dbReference type="NCBI Taxonomy" id="1236220"/>
    <lineage>
        <taxon>Bacteria</taxon>
        <taxon>Bacillati</taxon>
        <taxon>Bacillota</taxon>
        <taxon>Bacilli</taxon>
        <taxon>Bacillales</taxon>
        <taxon>Thermoactinomycetaceae</taxon>
        <taxon>Melghirimyces</taxon>
    </lineage>
</organism>
<evidence type="ECO:0000256" key="2">
    <source>
        <dbReference type="SAM" id="MobiDB-lite"/>
    </source>
</evidence>
<name>A0A1G6QQH8_9BACL</name>
<accession>A0A1G6QQH8</accession>
<dbReference type="InterPro" id="IPR025645">
    <property type="entry name" value="DUF4349"/>
</dbReference>
<feature type="compositionally biased region" description="Basic and acidic residues" evidence="2">
    <location>
        <begin position="36"/>
        <end position="45"/>
    </location>
</feature>
<reference evidence="5 6" key="1">
    <citation type="submission" date="2016-10" db="EMBL/GenBank/DDBJ databases">
        <authorList>
            <person name="de Groot N.N."/>
        </authorList>
    </citation>
    <scope>NUCLEOTIDE SEQUENCE [LARGE SCALE GENOMIC DNA]</scope>
    <source>
        <strain evidence="5 6">DSM 45514</strain>
    </source>
</reference>
<keyword evidence="3" id="KW-0812">Transmembrane</keyword>
<dbReference type="Proteomes" id="UP000199387">
    <property type="component" value="Unassembled WGS sequence"/>
</dbReference>
<evidence type="ECO:0000313" key="5">
    <source>
        <dbReference type="EMBL" id="SDC94640.1"/>
    </source>
</evidence>
<dbReference type="Pfam" id="PF14257">
    <property type="entry name" value="DUF4349"/>
    <property type="match status" value="1"/>
</dbReference>
<feature type="region of interest" description="Disordered" evidence="2">
    <location>
        <begin position="18"/>
        <end position="63"/>
    </location>
</feature>
<feature type="coiled-coil region" evidence="1">
    <location>
        <begin position="183"/>
        <end position="210"/>
    </location>
</feature>
<dbReference type="RefSeq" id="WP_176758016.1">
    <property type="nucleotide sequence ID" value="NZ_FMZA01000023.1"/>
</dbReference>
<evidence type="ECO:0000256" key="1">
    <source>
        <dbReference type="SAM" id="Coils"/>
    </source>
</evidence>
<feature type="compositionally biased region" description="Low complexity" evidence="2">
    <location>
        <begin position="18"/>
        <end position="35"/>
    </location>
</feature>
<keyword evidence="1" id="KW-0175">Coiled coil</keyword>
<evidence type="ECO:0000313" key="6">
    <source>
        <dbReference type="Proteomes" id="UP000199387"/>
    </source>
</evidence>